<dbReference type="InterPro" id="IPR046341">
    <property type="entry name" value="SET_dom_sf"/>
</dbReference>
<protein>
    <recommendedName>
        <fullName evidence="2">SET domain-containing protein</fullName>
    </recommendedName>
</protein>
<dbReference type="Gene3D" id="1.25.40.10">
    <property type="entry name" value="Tetratricopeptide repeat domain"/>
    <property type="match status" value="2"/>
</dbReference>
<evidence type="ECO:0000313" key="4">
    <source>
        <dbReference type="Proteomes" id="UP001140949"/>
    </source>
</evidence>
<dbReference type="Gene3D" id="2.170.270.10">
    <property type="entry name" value="SET domain"/>
    <property type="match status" value="1"/>
</dbReference>
<dbReference type="PROSITE" id="PS50280">
    <property type="entry name" value="SET"/>
    <property type="match status" value="1"/>
</dbReference>
<gene>
    <name evidence="3" type="ORF">M6B38_259635</name>
</gene>
<reference evidence="3" key="2">
    <citation type="submission" date="2023-04" db="EMBL/GenBank/DDBJ databases">
        <authorList>
            <person name="Bruccoleri R.E."/>
            <person name="Oakeley E.J."/>
            <person name="Faust A.-M."/>
            <person name="Dessus-Babus S."/>
            <person name="Altorfer M."/>
            <person name="Burckhardt D."/>
            <person name="Oertli M."/>
            <person name="Naumann U."/>
            <person name="Petersen F."/>
            <person name="Wong J."/>
        </authorList>
    </citation>
    <scope>NUCLEOTIDE SEQUENCE</scope>
    <source>
        <strain evidence="3">GSM-AAB239-AS_SAM_17_03QT</strain>
        <tissue evidence="3">Leaf</tissue>
    </source>
</reference>
<dbReference type="PANTHER" id="PTHR47337:SF1">
    <property type="entry name" value="TETRATRICOPEPTIDE REPEAT (TPR)-LIKE SUPERFAMILY PROTEIN"/>
    <property type="match status" value="1"/>
</dbReference>
<comment type="caution">
    <text evidence="3">The sequence shown here is derived from an EMBL/GenBank/DDBJ whole genome shotgun (WGS) entry which is preliminary data.</text>
</comment>
<feature type="domain" description="SET" evidence="2">
    <location>
        <begin position="216"/>
        <end position="524"/>
    </location>
</feature>
<keyword evidence="4" id="KW-1185">Reference proteome</keyword>
<accession>A0AAX6IEB4</accession>
<reference evidence="3" key="1">
    <citation type="journal article" date="2023" name="GigaByte">
        <title>Genome assembly of the bearded iris, Iris pallida Lam.</title>
        <authorList>
            <person name="Bruccoleri R.E."/>
            <person name="Oakeley E.J."/>
            <person name="Faust A.M.E."/>
            <person name="Altorfer M."/>
            <person name="Dessus-Babus S."/>
            <person name="Burckhardt D."/>
            <person name="Oertli M."/>
            <person name="Naumann U."/>
            <person name="Petersen F."/>
            <person name="Wong J."/>
        </authorList>
    </citation>
    <scope>NUCLEOTIDE SEQUENCE</scope>
    <source>
        <strain evidence="3">GSM-AAB239-AS_SAM_17_03QT</strain>
    </source>
</reference>
<dbReference type="InterPro" id="IPR019734">
    <property type="entry name" value="TPR_rpt"/>
</dbReference>
<dbReference type="Proteomes" id="UP001140949">
    <property type="component" value="Unassembled WGS sequence"/>
</dbReference>
<evidence type="ECO:0000256" key="1">
    <source>
        <dbReference type="PROSITE-ProRule" id="PRU00339"/>
    </source>
</evidence>
<dbReference type="InterPro" id="IPR001214">
    <property type="entry name" value="SET_dom"/>
</dbReference>
<feature type="repeat" description="TPR" evidence="1">
    <location>
        <begin position="63"/>
        <end position="96"/>
    </location>
</feature>
<dbReference type="PANTHER" id="PTHR47337">
    <property type="entry name" value="TETRATRICOPEPTIDE REPEAT (TPR)-LIKE SUPERFAMILY PROTEIN"/>
    <property type="match status" value="1"/>
</dbReference>
<dbReference type="SUPFAM" id="SSF48452">
    <property type="entry name" value="TPR-like"/>
    <property type="match status" value="1"/>
</dbReference>
<keyword evidence="1" id="KW-0802">TPR repeat</keyword>
<proteinExistence type="predicted"/>
<evidence type="ECO:0000313" key="3">
    <source>
        <dbReference type="EMBL" id="KAJ6851562.1"/>
    </source>
</evidence>
<dbReference type="InterPro" id="IPR011990">
    <property type="entry name" value="TPR-like_helical_dom_sf"/>
</dbReference>
<dbReference type="AlphaFoldDB" id="A0AAX6IEB4"/>
<dbReference type="SUPFAM" id="SSF82199">
    <property type="entry name" value="SET domain"/>
    <property type="match status" value="1"/>
</dbReference>
<organism evidence="3 4">
    <name type="scientific">Iris pallida</name>
    <name type="common">Sweet iris</name>
    <dbReference type="NCBI Taxonomy" id="29817"/>
    <lineage>
        <taxon>Eukaryota</taxon>
        <taxon>Viridiplantae</taxon>
        <taxon>Streptophyta</taxon>
        <taxon>Embryophyta</taxon>
        <taxon>Tracheophyta</taxon>
        <taxon>Spermatophyta</taxon>
        <taxon>Magnoliopsida</taxon>
        <taxon>Liliopsida</taxon>
        <taxon>Asparagales</taxon>
        <taxon>Iridaceae</taxon>
        <taxon>Iridoideae</taxon>
        <taxon>Irideae</taxon>
        <taxon>Iris</taxon>
    </lineage>
</organism>
<dbReference type="PROSITE" id="PS50005">
    <property type="entry name" value="TPR"/>
    <property type="match status" value="1"/>
</dbReference>
<name>A0AAX6IEB4_IRIPA</name>
<evidence type="ECO:0000259" key="2">
    <source>
        <dbReference type="PROSITE" id="PS50280"/>
    </source>
</evidence>
<dbReference type="EMBL" id="JANAVB010002199">
    <property type="protein sequence ID" value="KAJ6851562.1"/>
    <property type="molecule type" value="Genomic_DNA"/>
</dbReference>
<dbReference type="SMART" id="SM00028">
    <property type="entry name" value="TPR"/>
    <property type="match status" value="4"/>
</dbReference>
<sequence>METIKSLIPDDLKRKIGESTLETLTTSCSSILDSLSTLPQFRRVIGDLTDPELALCRKSKEKALDLKQQGNASFSKGDYAEALSFYSQALRYAPMTEQVMDESFVATIYVNRASSMHKMGLLQECVQDCSRAIVLSPVYAKAWYRRGMGNASLKNYVTAIRDLETSMSMEGSSSGKNKIKEELSMIMSYFSSTNGISSSLNDQLKNFADIDELHDTKLECVATPLKGRGMVSPNDIPPASLLHSEEPLSAIVVKSCRETHCHFCFNEVPADVLFCLSCTIPIYCSQYCQEQAGGRQFGRRLQNQDVYLLQKNLSPDIAKHVMETVLSSHGKYEVEYVIPEHGHECGGAHWPAVLPTDVVLAGRVMAKFKEKGNSSGDISMPGKTLDFAHNYNQIPPDSKLELHIYAVVLSYCIQQYYALDFPSVGHAASQLILLISQIKVNSMAVVRMKALDECEAFNKSSRLSATAFTSNLEQVQVGQAIYSTGSLFNHSCQPNIHAYFLSRTLHLRSTEFVPAWYPLELSYGPQVGQQCLKERKELLKERYSFNCQCRGCSELTLSDLVINAFRCPQPDCLGTVLEMVYHKDSKEGPVQVSGASLRCKLSLPVLQQKKGVSEVAYMLLHEANVISHSDPGHCLSCGSYRDLDSLSTSSKAAMIAIEKLKDPKLSDKAPCSLMSDALKSLSFLRSIRHPYSKIVAQAEDTIAEACIKIGELEHAVQHCKESIKILEKLYGTSHIVIAHELMKLASIQLTSGGSSAALCNIARLEAILSLYYGPHATAIIPNLDALRREADSLAADIA</sequence>